<comment type="cofactor">
    <cofactor evidence="12">
        <name>Mg(2+)</name>
        <dbReference type="ChEBI" id="CHEBI:18420"/>
    </cofactor>
    <text evidence="12">Binds 1 Mg(2+) ion per subunit.</text>
</comment>
<feature type="binding site" evidence="12">
    <location>
        <position position="460"/>
    </location>
    <ligand>
        <name>Mg(2+)</name>
        <dbReference type="ChEBI" id="CHEBI:18420"/>
    </ligand>
</feature>
<evidence type="ECO:0000256" key="14">
    <source>
        <dbReference type="SAM" id="MobiDB-lite"/>
    </source>
</evidence>
<evidence type="ECO:0000256" key="11">
    <source>
        <dbReference type="ARBA" id="ARBA00048552"/>
    </source>
</evidence>
<evidence type="ECO:0000256" key="5">
    <source>
        <dbReference type="ARBA" id="ARBA00022679"/>
    </source>
</evidence>
<feature type="binding site" evidence="12">
    <location>
        <position position="887"/>
    </location>
    <ligand>
        <name>Zn(2+)</name>
        <dbReference type="ChEBI" id="CHEBI:29105"/>
        <label>2</label>
    </ligand>
</feature>
<dbReference type="GO" id="GO:0000287">
    <property type="term" value="F:magnesium ion binding"/>
    <property type="evidence" value="ECO:0007669"/>
    <property type="project" value="UniProtKB-UniRule"/>
</dbReference>
<dbReference type="Gene3D" id="1.10.150.390">
    <property type="match status" value="1"/>
</dbReference>
<dbReference type="Gene3D" id="2.40.50.100">
    <property type="match status" value="3"/>
</dbReference>
<feature type="compositionally biased region" description="Basic and acidic residues" evidence="14">
    <location>
        <begin position="1391"/>
        <end position="1402"/>
    </location>
</feature>
<dbReference type="InterPro" id="IPR012754">
    <property type="entry name" value="DNA-dir_RpoC_beta_prime_bact"/>
</dbReference>
<dbReference type="InterPro" id="IPR006592">
    <property type="entry name" value="RNA_pol_N"/>
</dbReference>
<evidence type="ECO:0000256" key="7">
    <source>
        <dbReference type="ARBA" id="ARBA00022723"/>
    </source>
</evidence>
<protein>
    <recommendedName>
        <fullName evidence="12">DNA-directed RNA polymerase subunit beta'</fullName>
        <shortName evidence="12">RNAP subunit beta'</shortName>
        <ecNumber evidence="12">2.7.7.6</ecNumber>
    </recommendedName>
    <alternativeName>
        <fullName evidence="12">RNA polymerase subunit beta'</fullName>
    </alternativeName>
    <alternativeName>
        <fullName evidence="12">Transcriptase subunit beta'</fullName>
    </alternativeName>
</protein>
<dbReference type="Gene3D" id="1.10.1790.20">
    <property type="match status" value="1"/>
</dbReference>
<comment type="similarity">
    <text evidence="1 12 13">Belongs to the RNA polymerase beta' chain family.</text>
</comment>
<keyword evidence="4 12" id="KW-0240">DNA-directed RNA polymerase</keyword>
<comment type="catalytic activity">
    <reaction evidence="11 12 13">
        <text>RNA(n) + a ribonucleoside 5'-triphosphate = RNA(n+1) + diphosphate</text>
        <dbReference type="Rhea" id="RHEA:21248"/>
        <dbReference type="Rhea" id="RHEA-COMP:14527"/>
        <dbReference type="Rhea" id="RHEA-COMP:17342"/>
        <dbReference type="ChEBI" id="CHEBI:33019"/>
        <dbReference type="ChEBI" id="CHEBI:61557"/>
        <dbReference type="ChEBI" id="CHEBI:140395"/>
        <dbReference type="EC" id="2.7.7.6"/>
    </reaction>
</comment>
<gene>
    <name evidence="12" type="primary">rpoC</name>
    <name evidence="16" type="ORF">SAMN05428957_111108</name>
</gene>
<keyword evidence="8 12" id="KW-0862">Zinc</keyword>
<keyword evidence="5 12" id="KW-0808">Transferase</keyword>
<dbReference type="SMART" id="SM00663">
    <property type="entry name" value="RPOLA_N"/>
    <property type="match status" value="1"/>
</dbReference>
<proteinExistence type="inferred from homology"/>
<dbReference type="Gene3D" id="1.10.40.90">
    <property type="match status" value="1"/>
</dbReference>
<comment type="cofactor">
    <cofactor evidence="12">
        <name>Zn(2+)</name>
        <dbReference type="ChEBI" id="CHEBI:29105"/>
    </cofactor>
    <text evidence="12">Binds 2 Zn(2+) ions per subunit.</text>
</comment>
<dbReference type="InterPro" id="IPR042102">
    <property type="entry name" value="RNA_pol_Rpb1_3_sf"/>
</dbReference>
<dbReference type="PANTHER" id="PTHR19376:SF54">
    <property type="entry name" value="DNA-DIRECTED RNA POLYMERASE SUBUNIT BETA"/>
    <property type="match status" value="1"/>
</dbReference>
<dbReference type="OrthoDB" id="9815296at2"/>
<evidence type="ECO:0000256" key="12">
    <source>
        <dbReference type="HAMAP-Rule" id="MF_01322"/>
    </source>
</evidence>
<evidence type="ECO:0000313" key="16">
    <source>
        <dbReference type="EMBL" id="SDM68506.1"/>
    </source>
</evidence>
<dbReference type="EMBL" id="FNHP01000011">
    <property type="protein sequence ID" value="SDM68506.1"/>
    <property type="molecule type" value="Genomic_DNA"/>
</dbReference>
<dbReference type="InterPro" id="IPR045867">
    <property type="entry name" value="DNA-dir_RpoC_beta_prime"/>
</dbReference>
<organism evidence="16 17">
    <name type="scientific">Oryzisolibacter propanilivorax</name>
    <dbReference type="NCBI Taxonomy" id="1527607"/>
    <lineage>
        <taxon>Bacteria</taxon>
        <taxon>Pseudomonadati</taxon>
        <taxon>Pseudomonadota</taxon>
        <taxon>Betaproteobacteria</taxon>
        <taxon>Burkholderiales</taxon>
        <taxon>Comamonadaceae</taxon>
        <taxon>Oryzisolibacter</taxon>
    </lineage>
</organism>
<evidence type="ECO:0000256" key="10">
    <source>
        <dbReference type="ARBA" id="ARBA00023163"/>
    </source>
</evidence>
<reference evidence="17" key="1">
    <citation type="submission" date="2016-10" db="EMBL/GenBank/DDBJ databases">
        <authorList>
            <person name="Varghese N."/>
            <person name="Submissions S."/>
        </authorList>
    </citation>
    <scope>NUCLEOTIDE SEQUENCE [LARGE SCALE GENOMIC DNA]</scope>
    <source>
        <strain evidence="17">EPL6</strain>
    </source>
</reference>
<dbReference type="FunFam" id="1.10.150.390:FF:000002">
    <property type="entry name" value="DNA-directed RNA polymerase subunit beta"/>
    <property type="match status" value="1"/>
</dbReference>
<dbReference type="CDD" id="cd02655">
    <property type="entry name" value="RNAP_beta'_C"/>
    <property type="match status" value="1"/>
</dbReference>
<evidence type="ECO:0000256" key="4">
    <source>
        <dbReference type="ARBA" id="ARBA00022478"/>
    </source>
</evidence>
<dbReference type="EC" id="2.7.7.6" evidence="12"/>
<evidence type="ECO:0000256" key="1">
    <source>
        <dbReference type="ARBA" id="ARBA00006460"/>
    </source>
</evidence>
<feature type="domain" description="RNA polymerase N-terminal" evidence="15">
    <location>
        <begin position="233"/>
        <end position="512"/>
    </location>
</feature>
<dbReference type="InterPro" id="IPR007080">
    <property type="entry name" value="RNA_pol_Rpb1_1"/>
</dbReference>
<dbReference type="STRING" id="1527607.SAMN05428957_111108"/>
<dbReference type="PANTHER" id="PTHR19376">
    <property type="entry name" value="DNA-DIRECTED RNA POLYMERASE"/>
    <property type="match status" value="1"/>
</dbReference>
<keyword evidence="7 12" id="KW-0479">Metal-binding</keyword>
<dbReference type="NCBIfam" id="TIGR02386">
    <property type="entry name" value="rpoC_TIGR"/>
    <property type="match status" value="1"/>
</dbReference>
<evidence type="ECO:0000256" key="13">
    <source>
        <dbReference type="RuleBase" id="RU004279"/>
    </source>
</evidence>
<dbReference type="GO" id="GO:0003677">
    <property type="term" value="F:DNA binding"/>
    <property type="evidence" value="ECO:0007669"/>
    <property type="project" value="UniProtKB-UniRule"/>
</dbReference>
<dbReference type="Pfam" id="PF04983">
    <property type="entry name" value="RNA_pol_Rpb1_3"/>
    <property type="match status" value="1"/>
</dbReference>
<dbReference type="CDD" id="cd01609">
    <property type="entry name" value="RNAP_beta'_N"/>
    <property type="match status" value="1"/>
</dbReference>
<dbReference type="InterPro" id="IPR007066">
    <property type="entry name" value="RNA_pol_Rpb1_3"/>
</dbReference>
<keyword evidence="6 12" id="KW-0548">Nucleotidyltransferase</keyword>
<accession>A0A1G9V8W7</accession>
<comment type="similarity">
    <text evidence="2">In the N-terminal section; belongs to the RNA polymerase beta chain family.</text>
</comment>
<dbReference type="InterPro" id="IPR044893">
    <property type="entry name" value="RNA_pol_Rpb1_clamp_domain"/>
</dbReference>
<dbReference type="RefSeq" id="WP_091572354.1">
    <property type="nucleotide sequence ID" value="NZ_FNHP01000011.1"/>
</dbReference>
<feature type="binding site" evidence="12">
    <location>
        <position position="813"/>
    </location>
    <ligand>
        <name>Zn(2+)</name>
        <dbReference type="ChEBI" id="CHEBI:29105"/>
        <label>2</label>
    </ligand>
</feature>
<dbReference type="InterPro" id="IPR007083">
    <property type="entry name" value="RNA_pol_Rpb1_4"/>
</dbReference>
<dbReference type="SUPFAM" id="SSF64484">
    <property type="entry name" value="beta and beta-prime subunits of DNA dependent RNA-polymerase"/>
    <property type="match status" value="1"/>
</dbReference>
<comment type="function">
    <text evidence="12 13">DNA-dependent RNA polymerase catalyzes the transcription of DNA into RNA using the four ribonucleoside triphosphates as substrates.</text>
</comment>
<dbReference type="Pfam" id="PF04997">
    <property type="entry name" value="RNA_pol_Rpb1_1"/>
    <property type="match status" value="1"/>
</dbReference>
<evidence type="ECO:0000256" key="8">
    <source>
        <dbReference type="ARBA" id="ARBA00022833"/>
    </source>
</evidence>
<dbReference type="InterPro" id="IPR038120">
    <property type="entry name" value="Rpb1_funnel_sf"/>
</dbReference>
<evidence type="ECO:0000256" key="6">
    <source>
        <dbReference type="ARBA" id="ARBA00022695"/>
    </source>
</evidence>
<keyword evidence="10 12" id="KW-0804">Transcription</keyword>
<dbReference type="FunFam" id="4.10.860.120:FF:000001">
    <property type="entry name" value="DNA-directed RNA polymerase subunit beta"/>
    <property type="match status" value="1"/>
</dbReference>
<feature type="binding site" evidence="12">
    <location>
        <position position="462"/>
    </location>
    <ligand>
        <name>Mg(2+)</name>
        <dbReference type="ChEBI" id="CHEBI:18420"/>
    </ligand>
</feature>
<dbReference type="Gene3D" id="1.10.132.30">
    <property type="match status" value="1"/>
</dbReference>
<sequence>MKSLLDLFKQFTPDEHFDAIKIGMASPEKIRSWSFGEVKKPETINYRTFKPERDGLFCAKIFGPIKDYECLCGKYKRLKHRGVICEKCGVEVTQTKVRRERMGHIDLAAPCAHIWFLKSLPSRLGLVLDMTLRDIERVLYFEAYVVTDPGMTPLKKFSIMSEDEYDKQRVEHGDEFTARMGAEGIKELLEGIDLEIEIERLRGDLTGSEVKVKKNAKRLKVLEAFRKSGIKPEWMILDVLPVLPPDLRPLVPLDGGRFATSDLNDLYRRVINRNSRLKRLLELKAPEIIARNEKRMLQEAVDSLLDNGRRGKAMTGANKRALKSLADMIKGKGGRFRQNLLGKRVDYSGRSVITVGPTLKLHQCGLPKLMALELFKPFIFSRLEAMGIATTIKAAKKEVEAGTPVVWDILEEVIREHPVMLNRAPTLHRLGIQAFEPILIEGKAIQLHPLVCAAFNADFDGDQMAVHVPLSVEAQLEARTLMLASNNVLFPASGEPSIVPSQDVVLGLYHATREKINGKGEGMVFTDLAEVQRALDAGEVELATKISVRLKEWSRNADSGEWQSAPKLTETTVGRALLSEILPKGLAFSNLNKALKKKEISKLINASFRQCGLKETVVFADKLLQNGFRLATHAGISIAIDDMLVPPQKVDILARAEGEVKEIEQQYVSGLVTAGERYNKVVDIWGKAGDEVSKVMMAQLAKEKTIDRHGKEVEQESFNSIYMMADSGARGSAAQIRQLAGMRGLMAKPDGSIIETPITANFREGLNVLQYFISTHGARKGLADTALKTANSGYLTRRLVDVTQDLVVNEDDCGTTNGSLMRAIVEGGEVIESLRDRILGRVTAEEVLHPETREVLVPPATLLNETVIDMLEAAGVDEVKVRTALTCETRYGLCAHCYGRDLGRGGLINLGEAVGVIAAQSIGEPGTQLTMRTFHIGGAASRAAVASSVEAKSNGIIGFNATMRYVTNTRGELVVIARSGEIIIHDEHGRERERHKVPYGATLTVQPDQQVKAGTILANWDPLTRPIITEFAGQVKFENVEEGLTVAKQVDEVTGLSTLVVIDPKRRGSAKVVRPLVKLIDADGKEVKIPGTDHAVAIGFQIGALIQVRDGQDVGPGEVLARIPMEGQKTRDITGGLPRVAELFEARSPKDKGMLAEMTGTISFGKETKGKVRLQITDPDGKVWDELVPKEKNVLVHEGQVVNKGELVVDGPADPQDILRLLGIEELSRYIVDEVQDVYRLQGVKINDKHIEVIVRQMLRRVVVENPGESNYIAGEQVERSEILNTNEALQSQDKIPATYTNVLLGITKASLSTDSFISAASFQETTRVLTEAAIMGKRDELRGLKENVIVGRLIPAGTGLAYHQARKAKDAMDEAERRAIAEAEAAELAEAGRGDAEHAEGEAGAAE</sequence>
<keyword evidence="17" id="KW-1185">Reference proteome</keyword>
<feature type="binding site" evidence="12">
    <location>
        <position position="88"/>
    </location>
    <ligand>
        <name>Zn(2+)</name>
        <dbReference type="ChEBI" id="CHEBI:29105"/>
        <label>1</label>
    </ligand>
</feature>
<dbReference type="GO" id="GO:0003899">
    <property type="term" value="F:DNA-directed RNA polymerase activity"/>
    <property type="evidence" value="ECO:0007669"/>
    <property type="project" value="UniProtKB-UniRule"/>
</dbReference>
<comment type="similarity">
    <text evidence="3">In the C-terminal section; belongs to the RNA polymerase beta' chain family.</text>
</comment>
<dbReference type="Proteomes" id="UP000198552">
    <property type="component" value="Unassembled WGS sequence"/>
</dbReference>
<evidence type="ECO:0000259" key="15">
    <source>
        <dbReference type="SMART" id="SM00663"/>
    </source>
</evidence>
<feature type="binding site" evidence="12">
    <location>
        <position position="458"/>
    </location>
    <ligand>
        <name>Mg(2+)</name>
        <dbReference type="ChEBI" id="CHEBI:18420"/>
    </ligand>
</feature>
<dbReference type="Gene3D" id="2.40.40.20">
    <property type="match status" value="1"/>
</dbReference>
<dbReference type="GO" id="GO:0006351">
    <property type="term" value="P:DNA-templated transcription"/>
    <property type="evidence" value="ECO:0007669"/>
    <property type="project" value="UniProtKB-UniRule"/>
</dbReference>
<dbReference type="InterPro" id="IPR000722">
    <property type="entry name" value="RNA_pol_asu"/>
</dbReference>
<dbReference type="FunFam" id="1.10.132.30:FF:000003">
    <property type="entry name" value="DNA-directed RNA polymerase subunit beta"/>
    <property type="match status" value="1"/>
</dbReference>
<dbReference type="Pfam" id="PF00623">
    <property type="entry name" value="RNA_pol_Rpb1_2"/>
    <property type="match status" value="1"/>
</dbReference>
<evidence type="ECO:0000256" key="3">
    <source>
        <dbReference type="ARBA" id="ARBA00009839"/>
    </source>
</evidence>
<feature type="binding site" evidence="12">
    <location>
        <position position="72"/>
    </location>
    <ligand>
        <name>Zn(2+)</name>
        <dbReference type="ChEBI" id="CHEBI:29105"/>
        <label>1</label>
    </ligand>
</feature>
<feature type="region of interest" description="Disordered" evidence="14">
    <location>
        <begin position="1386"/>
        <end position="1408"/>
    </location>
</feature>
<comment type="subunit">
    <text evidence="12">The RNAP catalytic core consists of 2 alpha, 1 beta, 1 beta' and 1 omega subunit. When a sigma factor is associated with the core the holoenzyme is formed, which can initiate transcription.</text>
</comment>
<feature type="binding site" evidence="12">
    <location>
        <position position="70"/>
    </location>
    <ligand>
        <name>Zn(2+)</name>
        <dbReference type="ChEBI" id="CHEBI:29105"/>
        <label>1</label>
    </ligand>
</feature>
<dbReference type="Gene3D" id="4.10.860.120">
    <property type="entry name" value="RNA polymerase II, clamp domain"/>
    <property type="match status" value="1"/>
</dbReference>
<evidence type="ECO:0000256" key="2">
    <source>
        <dbReference type="ARBA" id="ARBA00007616"/>
    </source>
</evidence>
<feature type="binding site" evidence="12">
    <location>
        <position position="897"/>
    </location>
    <ligand>
        <name>Zn(2+)</name>
        <dbReference type="ChEBI" id="CHEBI:29105"/>
        <label>2</label>
    </ligand>
</feature>
<feature type="binding site" evidence="12">
    <location>
        <position position="85"/>
    </location>
    <ligand>
        <name>Zn(2+)</name>
        <dbReference type="ChEBI" id="CHEBI:29105"/>
        <label>1</label>
    </ligand>
</feature>
<dbReference type="GO" id="GO:0008270">
    <property type="term" value="F:zinc ion binding"/>
    <property type="evidence" value="ECO:0007669"/>
    <property type="project" value="UniProtKB-UniRule"/>
</dbReference>
<dbReference type="Gene3D" id="1.10.274.100">
    <property type="entry name" value="RNA polymerase Rpb1, domain 3"/>
    <property type="match status" value="1"/>
</dbReference>
<dbReference type="Pfam" id="PF04998">
    <property type="entry name" value="RNA_pol_Rpb1_5"/>
    <property type="match status" value="1"/>
</dbReference>
<dbReference type="GO" id="GO:0000428">
    <property type="term" value="C:DNA-directed RNA polymerase complex"/>
    <property type="evidence" value="ECO:0007669"/>
    <property type="project" value="UniProtKB-KW"/>
</dbReference>
<dbReference type="Pfam" id="PF05000">
    <property type="entry name" value="RNA_pol_Rpb1_4"/>
    <property type="match status" value="1"/>
</dbReference>
<feature type="binding site" evidence="12">
    <location>
        <position position="894"/>
    </location>
    <ligand>
        <name>Zn(2+)</name>
        <dbReference type="ChEBI" id="CHEBI:29105"/>
        <label>2</label>
    </ligand>
</feature>
<keyword evidence="9 12" id="KW-0460">Magnesium</keyword>
<evidence type="ECO:0000256" key="9">
    <source>
        <dbReference type="ARBA" id="ARBA00022842"/>
    </source>
</evidence>
<evidence type="ECO:0000313" key="17">
    <source>
        <dbReference type="Proteomes" id="UP000198552"/>
    </source>
</evidence>
<name>A0A1G9V8W7_9BURK</name>
<dbReference type="InterPro" id="IPR007081">
    <property type="entry name" value="RNA_pol_Rpb1_5"/>
</dbReference>
<dbReference type="HAMAP" id="MF_01322">
    <property type="entry name" value="RNApol_bact_RpoC"/>
    <property type="match status" value="1"/>
</dbReference>